<dbReference type="Pfam" id="PF00622">
    <property type="entry name" value="SPRY"/>
    <property type="match status" value="1"/>
</dbReference>
<dbReference type="CDD" id="cd11709">
    <property type="entry name" value="SPRY"/>
    <property type="match status" value="1"/>
</dbReference>
<feature type="region of interest" description="Disordered" evidence="1">
    <location>
        <begin position="47"/>
        <end position="71"/>
    </location>
</feature>
<dbReference type="SUPFAM" id="SSF49899">
    <property type="entry name" value="Concanavalin A-like lectins/glucanases"/>
    <property type="match status" value="1"/>
</dbReference>
<keyword evidence="4" id="KW-1185">Reference proteome</keyword>
<dbReference type="InterPro" id="IPR003877">
    <property type="entry name" value="SPRY_dom"/>
</dbReference>
<dbReference type="EMBL" id="JARBJD010000229">
    <property type="protein sequence ID" value="KAK2946402.1"/>
    <property type="molecule type" value="Genomic_DNA"/>
</dbReference>
<accession>A0ABQ9X3Z5</accession>
<protein>
    <recommendedName>
        <fullName evidence="2">B30.2/SPRY domain-containing protein</fullName>
    </recommendedName>
</protein>
<gene>
    <name evidence="3" type="ORF">BLNAU_18653</name>
</gene>
<evidence type="ECO:0000259" key="2">
    <source>
        <dbReference type="PROSITE" id="PS50188"/>
    </source>
</evidence>
<dbReference type="InterPro" id="IPR013320">
    <property type="entry name" value="ConA-like_dom_sf"/>
</dbReference>
<dbReference type="Proteomes" id="UP001281761">
    <property type="component" value="Unassembled WGS sequence"/>
</dbReference>
<comment type="caution">
    <text evidence="3">The sequence shown here is derived from an EMBL/GenBank/DDBJ whole genome shotgun (WGS) entry which is preliminary data.</text>
</comment>
<proteinExistence type="predicted"/>
<evidence type="ECO:0000256" key="1">
    <source>
        <dbReference type="SAM" id="MobiDB-lite"/>
    </source>
</evidence>
<evidence type="ECO:0000313" key="3">
    <source>
        <dbReference type="EMBL" id="KAK2946402.1"/>
    </source>
</evidence>
<feature type="compositionally biased region" description="Basic and acidic residues" evidence="1">
    <location>
        <begin position="47"/>
        <end position="68"/>
    </location>
</feature>
<reference evidence="3 4" key="1">
    <citation type="journal article" date="2022" name="bioRxiv">
        <title>Genomics of Preaxostyla Flagellates Illuminates Evolutionary Transitions and the Path Towards Mitochondrial Loss.</title>
        <authorList>
            <person name="Novak L.V.F."/>
            <person name="Treitli S.C."/>
            <person name="Pyrih J."/>
            <person name="Halakuc P."/>
            <person name="Pipaliya S.V."/>
            <person name="Vacek V."/>
            <person name="Brzon O."/>
            <person name="Soukal P."/>
            <person name="Eme L."/>
            <person name="Dacks J.B."/>
            <person name="Karnkowska A."/>
            <person name="Elias M."/>
            <person name="Hampl V."/>
        </authorList>
    </citation>
    <scope>NUCLEOTIDE SEQUENCE [LARGE SCALE GENOMIC DNA]</scope>
    <source>
        <strain evidence="3">NAU3</strain>
        <tissue evidence="3">Gut</tissue>
    </source>
</reference>
<name>A0ABQ9X3Z5_9EUKA</name>
<evidence type="ECO:0000313" key="4">
    <source>
        <dbReference type="Proteomes" id="UP001281761"/>
    </source>
</evidence>
<sequence length="337" mass="37360">MESVLSGGIVERICREIESCSDTAALTSLVGVLGNVCRGIAGFRRSEEAKKKAKQPKEGKDEAEHTNEDNDSFSIFVRSGHALEMAKQTLLQLVSRMRTGKDDVEEEEGRRRTRLNQMVGGVLIEFFAETVGGGRAERVGAIEGRRQEREEEERRKAMEQAPIIPTAVWEPKLTSRVEGTKIISTTTSWVTIPLAAVLTEGVWLVEVKAGPVIGYALGFFRTPWDQDWSKCLGNDPNSVDYNKDGSFFHALGLKKCGKGDEWAAGDVVGVEVDMQQRRALFFKNGKRQPTIFTAIPPKVQVAVSLYEKNEASMELVTFKQLARTSFQTGADDKTVAW</sequence>
<dbReference type="Gene3D" id="2.60.120.920">
    <property type="match status" value="1"/>
</dbReference>
<dbReference type="PROSITE" id="PS50188">
    <property type="entry name" value="B302_SPRY"/>
    <property type="match status" value="1"/>
</dbReference>
<dbReference type="InterPro" id="IPR001870">
    <property type="entry name" value="B30.2/SPRY"/>
</dbReference>
<feature type="domain" description="B30.2/SPRY" evidence="2">
    <location>
        <begin position="141"/>
        <end position="323"/>
    </location>
</feature>
<dbReference type="InterPro" id="IPR043136">
    <property type="entry name" value="B30.2/SPRY_sf"/>
</dbReference>
<organism evidence="3 4">
    <name type="scientific">Blattamonas nauphoetae</name>
    <dbReference type="NCBI Taxonomy" id="2049346"/>
    <lineage>
        <taxon>Eukaryota</taxon>
        <taxon>Metamonada</taxon>
        <taxon>Preaxostyla</taxon>
        <taxon>Oxymonadida</taxon>
        <taxon>Blattamonas</taxon>
    </lineage>
</organism>